<name>A0A8S2YE71_9BILA</name>
<feature type="non-terminal residue" evidence="1">
    <location>
        <position position="1"/>
    </location>
</feature>
<gene>
    <name evidence="1" type="ORF">SMN809_LOCUS37062</name>
</gene>
<organism evidence="1 2">
    <name type="scientific">Rotaria magnacalcarata</name>
    <dbReference type="NCBI Taxonomy" id="392030"/>
    <lineage>
        <taxon>Eukaryota</taxon>
        <taxon>Metazoa</taxon>
        <taxon>Spiralia</taxon>
        <taxon>Gnathifera</taxon>
        <taxon>Rotifera</taxon>
        <taxon>Eurotatoria</taxon>
        <taxon>Bdelloidea</taxon>
        <taxon>Philodinida</taxon>
        <taxon>Philodinidae</taxon>
        <taxon>Rotaria</taxon>
    </lineage>
</organism>
<protein>
    <submittedName>
        <fullName evidence="1">Uncharacterized protein</fullName>
    </submittedName>
</protein>
<dbReference type="Proteomes" id="UP000676336">
    <property type="component" value="Unassembled WGS sequence"/>
</dbReference>
<proteinExistence type="predicted"/>
<evidence type="ECO:0000313" key="1">
    <source>
        <dbReference type="EMBL" id="CAF4551771.1"/>
    </source>
</evidence>
<dbReference type="AlphaFoldDB" id="A0A8S2YE71"/>
<accession>A0A8S2YE71</accession>
<reference evidence="1" key="1">
    <citation type="submission" date="2021-02" db="EMBL/GenBank/DDBJ databases">
        <authorList>
            <person name="Nowell W R."/>
        </authorList>
    </citation>
    <scope>NUCLEOTIDE SEQUENCE</scope>
</reference>
<dbReference type="EMBL" id="CAJOBI010093131">
    <property type="protein sequence ID" value="CAF4551771.1"/>
    <property type="molecule type" value="Genomic_DNA"/>
</dbReference>
<evidence type="ECO:0000313" key="2">
    <source>
        <dbReference type="Proteomes" id="UP000676336"/>
    </source>
</evidence>
<sequence length="30" mass="3127">SFKTAICAVNVSTSFGEFGSSSTTSQGRNR</sequence>
<comment type="caution">
    <text evidence="1">The sequence shown here is derived from an EMBL/GenBank/DDBJ whole genome shotgun (WGS) entry which is preliminary data.</text>
</comment>